<evidence type="ECO:0000313" key="1">
    <source>
        <dbReference type="EMBL" id="KAJ8670430.1"/>
    </source>
</evidence>
<organism evidence="1 2">
    <name type="scientific">Eretmocerus hayati</name>
    <dbReference type="NCBI Taxonomy" id="131215"/>
    <lineage>
        <taxon>Eukaryota</taxon>
        <taxon>Metazoa</taxon>
        <taxon>Ecdysozoa</taxon>
        <taxon>Arthropoda</taxon>
        <taxon>Hexapoda</taxon>
        <taxon>Insecta</taxon>
        <taxon>Pterygota</taxon>
        <taxon>Neoptera</taxon>
        <taxon>Endopterygota</taxon>
        <taxon>Hymenoptera</taxon>
        <taxon>Apocrita</taxon>
        <taxon>Proctotrupomorpha</taxon>
        <taxon>Chalcidoidea</taxon>
        <taxon>Aphelinidae</taxon>
        <taxon>Aphelininae</taxon>
        <taxon>Eretmocerus</taxon>
    </lineage>
</organism>
<evidence type="ECO:0000313" key="2">
    <source>
        <dbReference type="Proteomes" id="UP001239111"/>
    </source>
</evidence>
<accession>A0ACC2NGZ4</accession>
<proteinExistence type="predicted"/>
<protein>
    <submittedName>
        <fullName evidence="1">Uncharacterized protein</fullName>
    </submittedName>
</protein>
<sequence length="297" mass="32628">MLRQGTNVLALAAAQQQQTQQRGMATLKAISIRLKSVKNIQKITQSMKMVSAAKYNRAERDLKQARPLGQGTKVFYEQAEIAAPEGEPKKLMIAVTSDRGLCGAVHTGVARNIRDALLANPADRENTMIVCIGEKSRAVLQRLFAKNILFVASEVGRKPPTFNDAARVANQVMNSGYTYGSGKIIYNRFKSVVSYQIDHLPLFDKGSVTSAPKLSVYDSLDDDVIQSYLEFSLASMLFYSMKEGACSEQSSRMTAMDNASKNAGEMIDKLTLTFNRTRQAVITRELIEIISGAAALD</sequence>
<name>A0ACC2NGZ4_9HYME</name>
<dbReference type="Proteomes" id="UP001239111">
    <property type="component" value="Chromosome 3"/>
</dbReference>
<reference evidence="1" key="1">
    <citation type="submission" date="2023-04" db="EMBL/GenBank/DDBJ databases">
        <title>A chromosome-level genome assembly of the parasitoid wasp Eretmocerus hayati.</title>
        <authorList>
            <person name="Zhong Y."/>
            <person name="Liu S."/>
            <person name="Liu Y."/>
        </authorList>
    </citation>
    <scope>NUCLEOTIDE SEQUENCE</scope>
    <source>
        <strain evidence="1">ZJU_SS_LIU_2023</strain>
    </source>
</reference>
<comment type="caution">
    <text evidence="1">The sequence shown here is derived from an EMBL/GenBank/DDBJ whole genome shotgun (WGS) entry which is preliminary data.</text>
</comment>
<gene>
    <name evidence="1" type="ORF">QAD02_001689</name>
</gene>
<dbReference type="EMBL" id="CM056743">
    <property type="protein sequence ID" value="KAJ8670430.1"/>
    <property type="molecule type" value="Genomic_DNA"/>
</dbReference>
<keyword evidence="2" id="KW-1185">Reference proteome</keyword>